<feature type="domain" description="Transcription factor zinc-finger" evidence="2">
    <location>
        <begin position="2"/>
        <end position="41"/>
    </location>
</feature>
<dbReference type="STRING" id="1560234.SP90_00780"/>
<dbReference type="RefSeq" id="WP_066851571.1">
    <property type="nucleotide sequence ID" value="NZ_JXMS01000001.1"/>
</dbReference>
<keyword evidence="4" id="KW-1185">Reference proteome</keyword>
<evidence type="ECO:0000313" key="4">
    <source>
        <dbReference type="Proteomes" id="UP000091979"/>
    </source>
</evidence>
<reference evidence="3 4" key="1">
    <citation type="submission" date="2015-01" db="EMBL/GenBank/DDBJ databases">
        <title>Desulfovibrio sp. JC271 draft genome sequence.</title>
        <authorList>
            <person name="Shivani Y."/>
            <person name="Subhash Y."/>
            <person name="Sasikala C."/>
            <person name="Ramana C.V."/>
        </authorList>
    </citation>
    <scope>NUCLEOTIDE SEQUENCE [LARGE SCALE GENOMIC DNA]</scope>
    <source>
        <strain evidence="3 4">JC271</strain>
    </source>
</reference>
<dbReference type="Pfam" id="PF13453">
    <property type="entry name" value="Zn_ribbon_TFIIB"/>
    <property type="match status" value="1"/>
</dbReference>
<organism evidence="3 4">
    <name type="scientific">Halodesulfovibrio spirochaetisodalis</name>
    <dbReference type="NCBI Taxonomy" id="1560234"/>
    <lineage>
        <taxon>Bacteria</taxon>
        <taxon>Pseudomonadati</taxon>
        <taxon>Thermodesulfobacteriota</taxon>
        <taxon>Desulfovibrionia</taxon>
        <taxon>Desulfovibrionales</taxon>
        <taxon>Desulfovibrionaceae</taxon>
        <taxon>Halodesulfovibrio</taxon>
    </lineage>
</organism>
<evidence type="ECO:0000313" key="3">
    <source>
        <dbReference type="EMBL" id="OBQ57613.1"/>
    </source>
</evidence>
<proteinExistence type="predicted"/>
<sequence>MQCPNCETALTIINRKGIDIECCTTCDGVWMEQKEMDRLLQQMLSKKLTDQKPKRRQCPSISPTSEEHLAESGNDYGTYFTYKYHGCYGFPNPRTARTNHLLIKS</sequence>
<dbReference type="Proteomes" id="UP000091979">
    <property type="component" value="Unassembled WGS sequence"/>
</dbReference>
<gene>
    <name evidence="3" type="ORF">SP90_00780</name>
</gene>
<protein>
    <recommendedName>
        <fullName evidence="2">Transcription factor zinc-finger domain-containing protein</fullName>
    </recommendedName>
</protein>
<name>A0A1B7XQ38_9BACT</name>
<evidence type="ECO:0000256" key="1">
    <source>
        <dbReference type="SAM" id="MobiDB-lite"/>
    </source>
</evidence>
<evidence type="ECO:0000259" key="2">
    <source>
        <dbReference type="Pfam" id="PF13453"/>
    </source>
</evidence>
<dbReference type="PATRIC" id="fig|1560234.3.peg.166"/>
<dbReference type="AlphaFoldDB" id="A0A1B7XQ38"/>
<dbReference type="OrthoDB" id="9814037at2"/>
<dbReference type="EMBL" id="JXMS01000001">
    <property type="protein sequence ID" value="OBQ57613.1"/>
    <property type="molecule type" value="Genomic_DNA"/>
</dbReference>
<comment type="caution">
    <text evidence="3">The sequence shown here is derived from an EMBL/GenBank/DDBJ whole genome shotgun (WGS) entry which is preliminary data.</text>
</comment>
<accession>A0A1B7XQ38</accession>
<feature type="region of interest" description="Disordered" evidence="1">
    <location>
        <begin position="47"/>
        <end position="72"/>
    </location>
</feature>
<dbReference type="InterPro" id="IPR027392">
    <property type="entry name" value="TF_Znf"/>
</dbReference>